<feature type="region of interest" description="Disordered" evidence="1">
    <location>
        <begin position="204"/>
        <end position="225"/>
    </location>
</feature>
<dbReference type="Pfam" id="PF13472">
    <property type="entry name" value="Lipase_GDSL_2"/>
    <property type="match status" value="1"/>
</dbReference>
<dbReference type="PANTHER" id="PTHR37981">
    <property type="entry name" value="LIPASE 2"/>
    <property type="match status" value="1"/>
</dbReference>
<protein>
    <submittedName>
        <fullName evidence="4">GDSL-type esterase/lipase family protein</fullName>
    </submittedName>
</protein>
<evidence type="ECO:0000313" key="4">
    <source>
        <dbReference type="EMBL" id="GAA5175853.1"/>
    </source>
</evidence>
<name>A0ABP9RF71_9PSEU</name>
<keyword evidence="5" id="KW-1185">Reference proteome</keyword>
<accession>A0ABP9RF71</accession>
<dbReference type="EMBL" id="BAABJP010000068">
    <property type="protein sequence ID" value="GAA5175853.1"/>
    <property type="molecule type" value="Genomic_DNA"/>
</dbReference>
<dbReference type="Gene3D" id="3.40.50.1110">
    <property type="entry name" value="SGNH hydrolase"/>
    <property type="match status" value="1"/>
</dbReference>
<evidence type="ECO:0000259" key="3">
    <source>
        <dbReference type="Pfam" id="PF13472"/>
    </source>
</evidence>
<feature type="chain" id="PRO_5046927230" evidence="2">
    <location>
        <begin position="22"/>
        <end position="344"/>
    </location>
</feature>
<dbReference type="InterPro" id="IPR013830">
    <property type="entry name" value="SGNH_hydro"/>
</dbReference>
<evidence type="ECO:0000256" key="1">
    <source>
        <dbReference type="SAM" id="MobiDB-lite"/>
    </source>
</evidence>
<evidence type="ECO:0000256" key="2">
    <source>
        <dbReference type="SAM" id="SignalP"/>
    </source>
</evidence>
<organism evidence="4 5">
    <name type="scientific">Pseudonocardia eucalypti</name>
    <dbReference type="NCBI Taxonomy" id="648755"/>
    <lineage>
        <taxon>Bacteria</taxon>
        <taxon>Bacillati</taxon>
        <taxon>Actinomycetota</taxon>
        <taxon>Actinomycetes</taxon>
        <taxon>Pseudonocardiales</taxon>
        <taxon>Pseudonocardiaceae</taxon>
        <taxon>Pseudonocardia</taxon>
    </lineage>
</organism>
<evidence type="ECO:0000313" key="5">
    <source>
        <dbReference type="Proteomes" id="UP001428817"/>
    </source>
</evidence>
<keyword evidence="2" id="KW-0732">Signal</keyword>
<proteinExistence type="predicted"/>
<dbReference type="InterPro" id="IPR036514">
    <property type="entry name" value="SGNH_hydro_sf"/>
</dbReference>
<dbReference type="Proteomes" id="UP001428817">
    <property type="component" value="Unassembled WGS sequence"/>
</dbReference>
<dbReference type="SUPFAM" id="SSF52266">
    <property type="entry name" value="SGNH hydrolase"/>
    <property type="match status" value="1"/>
</dbReference>
<reference evidence="5" key="1">
    <citation type="journal article" date="2019" name="Int. J. Syst. Evol. Microbiol.">
        <title>The Global Catalogue of Microorganisms (GCM) 10K type strain sequencing project: providing services to taxonomists for standard genome sequencing and annotation.</title>
        <authorList>
            <consortium name="The Broad Institute Genomics Platform"/>
            <consortium name="The Broad Institute Genome Sequencing Center for Infectious Disease"/>
            <person name="Wu L."/>
            <person name="Ma J."/>
        </authorList>
    </citation>
    <scope>NUCLEOTIDE SEQUENCE [LARGE SCALE GENOMIC DNA]</scope>
    <source>
        <strain evidence="5">JCM 18303</strain>
    </source>
</reference>
<dbReference type="PANTHER" id="PTHR37981:SF1">
    <property type="entry name" value="SGNH HYDROLASE-TYPE ESTERASE DOMAIN-CONTAINING PROTEIN"/>
    <property type="match status" value="1"/>
</dbReference>
<feature type="domain" description="SGNH hydrolase-type esterase" evidence="3">
    <location>
        <begin position="36"/>
        <end position="311"/>
    </location>
</feature>
<feature type="signal peptide" evidence="2">
    <location>
        <begin position="1"/>
        <end position="21"/>
    </location>
</feature>
<sequence>MLVTALTVATLGALPAPTARAATIWPVPNRPAALVVLGDSSASGEGAGDYQSGTRGMPGNWCHRSRNAYIGRTGLPGTPVNLACSGATAADVSLAPAGTEESQARKLGTLARTKRVETVVVQAGANDEPDFAGTLVSCATAYLTPRTPGCAETLAREWPDRLDAMAPKVERALRDVRTALRRAGYRDRDYTLIVASYPSPVTERLEAEDDPVGLRTGRPTPASVGLGCPFRPEDARWARTEAVPQLSERLREVADRVGARFLDLSRATEGHEACAGGSEWVRRLTVSPDAFLHGGLGHLAQESFHLNAAGHGKLADCLAEFVRSEEPEAHCVAGRLDASPEIPF</sequence>
<gene>
    <name evidence="4" type="ORF">GCM10023321_82740</name>
</gene>
<comment type="caution">
    <text evidence="4">The sequence shown here is derived from an EMBL/GenBank/DDBJ whole genome shotgun (WGS) entry which is preliminary data.</text>
</comment>
<dbReference type="InterPro" id="IPR037460">
    <property type="entry name" value="SEST-like"/>
</dbReference>